<keyword evidence="1" id="KW-0812">Transmembrane</keyword>
<dbReference type="Proteomes" id="UP000248340">
    <property type="component" value="Unassembled WGS sequence"/>
</dbReference>
<keyword evidence="1" id="KW-1133">Transmembrane helix</keyword>
<gene>
    <name evidence="2" type="ORF">BO82DRAFT_54409</name>
</gene>
<feature type="transmembrane region" description="Helical" evidence="1">
    <location>
        <begin position="12"/>
        <end position="33"/>
    </location>
</feature>
<keyword evidence="1" id="KW-0472">Membrane</keyword>
<organism evidence="2 3">
    <name type="scientific">Aspergillus uvarum CBS 121591</name>
    <dbReference type="NCBI Taxonomy" id="1448315"/>
    <lineage>
        <taxon>Eukaryota</taxon>
        <taxon>Fungi</taxon>
        <taxon>Dikarya</taxon>
        <taxon>Ascomycota</taxon>
        <taxon>Pezizomycotina</taxon>
        <taxon>Eurotiomycetes</taxon>
        <taxon>Eurotiomycetidae</taxon>
        <taxon>Eurotiales</taxon>
        <taxon>Aspergillaceae</taxon>
        <taxon>Aspergillus</taxon>
        <taxon>Aspergillus subgen. Circumdati</taxon>
    </lineage>
</organism>
<evidence type="ECO:0000256" key="1">
    <source>
        <dbReference type="SAM" id="Phobius"/>
    </source>
</evidence>
<name>A0A319CNC8_9EURO</name>
<dbReference type="EMBL" id="KZ821675">
    <property type="protein sequence ID" value="PYH86935.1"/>
    <property type="molecule type" value="Genomic_DNA"/>
</dbReference>
<sequence>METRPESLDTSLLFCFCSCFFFSFLFFFSLLLLCLIEMQHGCLHGALICTPRRLEETGIKMATLFRMGKRPNSLSSFRGFGRGRLCSL</sequence>
<accession>A0A319CNC8</accession>
<dbReference type="AlphaFoldDB" id="A0A319CNC8"/>
<evidence type="ECO:0000313" key="3">
    <source>
        <dbReference type="Proteomes" id="UP000248340"/>
    </source>
</evidence>
<reference evidence="2 3" key="1">
    <citation type="submission" date="2016-12" db="EMBL/GenBank/DDBJ databases">
        <title>The genomes of Aspergillus section Nigri reveals drivers in fungal speciation.</title>
        <authorList>
            <consortium name="DOE Joint Genome Institute"/>
            <person name="Vesth T.C."/>
            <person name="Nybo J."/>
            <person name="Theobald S."/>
            <person name="Brandl J."/>
            <person name="Frisvad J.C."/>
            <person name="Nielsen K.F."/>
            <person name="Lyhne E.K."/>
            <person name="Kogle M.E."/>
            <person name="Kuo A."/>
            <person name="Riley R."/>
            <person name="Clum A."/>
            <person name="Nolan M."/>
            <person name="Lipzen A."/>
            <person name="Salamov A."/>
            <person name="Henrissat B."/>
            <person name="Wiebenga A."/>
            <person name="De Vries R.P."/>
            <person name="Grigoriev I.V."/>
            <person name="Mortensen U.H."/>
            <person name="Andersen M.R."/>
            <person name="Baker S.E."/>
        </authorList>
    </citation>
    <scope>NUCLEOTIDE SEQUENCE [LARGE SCALE GENOMIC DNA]</scope>
    <source>
        <strain evidence="2 3">CBS 121591</strain>
    </source>
</reference>
<dbReference type="GeneID" id="37144058"/>
<keyword evidence="3" id="KW-1185">Reference proteome</keyword>
<dbReference type="VEuPathDB" id="FungiDB:BO82DRAFT_54409"/>
<protein>
    <submittedName>
        <fullName evidence="2">Uncharacterized protein</fullName>
    </submittedName>
</protein>
<proteinExistence type="predicted"/>
<evidence type="ECO:0000313" key="2">
    <source>
        <dbReference type="EMBL" id="PYH86935.1"/>
    </source>
</evidence>
<dbReference type="RefSeq" id="XP_025497135.1">
    <property type="nucleotide sequence ID" value="XM_025641316.1"/>
</dbReference>